<dbReference type="PANTHER" id="PTHR12461">
    <property type="entry name" value="HYPOXIA-INDUCIBLE FACTOR 1 ALPHA INHIBITOR-RELATED"/>
    <property type="match status" value="1"/>
</dbReference>
<organism evidence="2 3">
    <name type="scientific">Kordia aestuariivivens</name>
    <dbReference type="NCBI Taxonomy" id="2759037"/>
    <lineage>
        <taxon>Bacteria</taxon>
        <taxon>Pseudomonadati</taxon>
        <taxon>Bacteroidota</taxon>
        <taxon>Flavobacteriia</taxon>
        <taxon>Flavobacteriales</taxon>
        <taxon>Flavobacteriaceae</taxon>
        <taxon>Kordia</taxon>
    </lineage>
</organism>
<dbReference type="Gene3D" id="2.60.120.650">
    <property type="entry name" value="Cupin"/>
    <property type="match status" value="1"/>
</dbReference>
<dbReference type="Pfam" id="PF13621">
    <property type="entry name" value="Cupin_8"/>
    <property type="match status" value="1"/>
</dbReference>
<proteinExistence type="predicted"/>
<accession>A0ABR7QET2</accession>
<name>A0ABR7QET2_9FLAO</name>
<comment type="caution">
    <text evidence="2">The sequence shown here is derived from an EMBL/GenBank/DDBJ whole genome shotgun (WGS) entry which is preliminary data.</text>
</comment>
<dbReference type="InterPro" id="IPR003347">
    <property type="entry name" value="JmjC_dom"/>
</dbReference>
<dbReference type="InterPro" id="IPR041667">
    <property type="entry name" value="Cupin_8"/>
</dbReference>
<dbReference type="Proteomes" id="UP000619238">
    <property type="component" value="Unassembled WGS sequence"/>
</dbReference>
<feature type="domain" description="JmjC" evidence="1">
    <location>
        <begin position="90"/>
        <end position="257"/>
    </location>
</feature>
<dbReference type="RefSeq" id="WP_187563916.1">
    <property type="nucleotide sequence ID" value="NZ_JACGWS010000014.1"/>
</dbReference>
<dbReference type="EMBL" id="JACGWS010000014">
    <property type="protein sequence ID" value="MBC8756876.1"/>
    <property type="molecule type" value="Genomic_DNA"/>
</dbReference>
<evidence type="ECO:0000313" key="3">
    <source>
        <dbReference type="Proteomes" id="UP000619238"/>
    </source>
</evidence>
<dbReference type="SUPFAM" id="SSF51197">
    <property type="entry name" value="Clavaminate synthase-like"/>
    <property type="match status" value="1"/>
</dbReference>
<dbReference type="PROSITE" id="PS51184">
    <property type="entry name" value="JMJC"/>
    <property type="match status" value="1"/>
</dbReference>
<gene>
    <name evidence="2" type="ORF">H2O64_19540</name>
</gene>
<evidence type="ECO:0000259" key="1">
    <source>
        <dbReference type="PROSITE" id="PS51184"/>
    </source>
</evidence>
<protein>
    <submittedName>
        <fullName evidence="2">Cupin-like domain-containing protein</fullName>
    </submittedName>
</protein>
<dbReference type="PANTHER" id="PTHR12461:SF105">
    <property type="entry name" value="HYPOXIA-INDUCIBLE FACTOR 1-ALPHA INHIBITOR"/>
    <property type="match status" value="1"/>
</dbReference>
<reference evidence="2 3" key="1">
    <citation type="submission" date="2020-07" db="EMBL/GenBank/DDBJ databases">
        <title>Description of Kordia aestuariivivens sp. nov., isolated from a tidal flat.</title>
        <authorList>
            <person name="Park S."/>
            <person name="Yoon J.-H."/>
        </authorList>
    </citation>
    <scope>NUCLEOTIDE SEQUENCE [LARGE SCALE GENOMIC DNA]</scope>
    <source>
        <strain evidence="2 3">YSTF-M3</strain>
    </source>
</reference>
<sequence length="293" mass="33705">MDNKINIDYVNSITAKEFHDNYVKKGKPVVIKGLMSKWKALNWDNDYLKSMASNISLGVKQGDVSEGVLKPVALKDYLNSLNKAKGTSKNNTSDIGYLHDVPLFYFIPKLIEEVNPFPKELIPNWYWSNWPNYAQFFIGPKNSITPLHFDTLGTHNLFFQVDGEKEFTLVPPEQKKFCYMNSWRWSKFDPNKPDFDTFPLTKKVTPISVHVQSGDVLYIPPYTLHHVRSLSDSISFNIDWHTSSSARKGVFSILKGAPIKNGYYNFMLYLGLGLGIPEKYIYPRLKSYMSYVS</sequence>
<dbReference type="SMART" id="SM00558">
    <property type="entry name" value="JmjC"/>
    <property type="match status" value="1"/>
</dbReference>
<keyword evidence="3" id="KW-1185">Reference proteome</keyword>
<evidence type="ECO:0000313" key="2">
    <source>
        <dbReference type="EMBL" id="MBC8756876.1"/>
    </source>
</evidence>